<evidence type="ECO:0000313" key="2">
    <source>
        <dbReference type="EMBL" id="GIZ37793.1"/>
    </source>
</evidence>
<protein>
    <recommendedName>
        <fullName evidence="4">Myb-like domain-containing protein</fullName>
    </recommendedName>
</protein>
<reference evidence="2 3" key="1">
    <citation type="submission" date="2021-01" db="EMBL/GenBank/DDBJ databases">
        <title>Cercospora kikuchii MAFF 305040 whole genome shotgun sequence.</title>
        <authorList>
            <person name="Kashiwa T."/>
            <person name="Suzuki T."/>
        </authorList>
    </citation>
    <scope>NUCLEOTIDE SEQUENCE [LARGE SCALE GENOMIC DNA]</scope>
    <source>
        <strain evidence="2 3">MAFF 305040</strain>
    </source>
</reference>
<dbReference type="GeneID" id="68286803"/>
<dbReference type="CDD" id="cd00167">
    <property type="entry name" value="SANT"/>
    <property type="match status" value="1"/>
</dbReference>
<proteinExistence type="predicted"/>
<keyword evidence="3" id="KW-1185">Reference proteome</keyword>
<feature type="region of interest" description="Disordered" evidence="1">
    <location>
        <begin position="1"/>
        <end position="30"/>
    </location>
</feature>
<dbReference type="EMBL" id="BOLY01000001">
    <property type="protein sequence ID" value="GIZ37793.1"/>
    <property type="molecule type" value="Genomic_DNA"/>
</dbReference>
<dbReference type="Proteomes" id="UP000825890">
    <property type="component" value="Unassembled WGS sequence"/>
</dbReference>
<dbReference type="OrthoDB" id="10664074at2759"/>
<dbReference type="InterPro" id="IPR001005">
    <property type="entry name" value="SANT/Myb"/>
</dbReference>
<comment type="caution">
    <text evidence="2">The sequence shown here is derived from an EMBL/GenBank/DDBJ whole genome shotgun (WGS) entry which is preliminary data.</text>
</comment>
<accession>A0A9P3C7M4</accession>
<name>A0A9P3C7M4_9PEZI</name>
<sequence>MAKRASTVISTSAQDGKRQKLNPVNNATGDNRAAAAAPVDLQALNAQVLDAVATTTDPQPLYALIPQEKGSALLVQHTGVLPEGAIPLAPVSTTTDPRPLYAFLPQEQGPPLLIQHTGDLPEGAIPLVPIKREDDHVENALGAIPLVPIKREDDHVENALHLRGSDEALTEKPKHGRVIHCTDEEIKTLCNAKAHGMRGGALARLFTDERKNTRNVDAQWRKIKDSPMAVAAIAQAGANAKAGPEIWTEEEDQILCDRKAQGLTTPAIVQHLTNRSVPMVKRHWNELRHTIMAKAAFLAAGKTLEPPPPPAKVWTDEEKQLLCDAKAKGIASKDIHIKGRDTASVRNCWDKIKDRPMVKAARAAAGQPEQQRRAHRRWTDEEKQLLCDAKAKGIASKDIHIKDRDHRQVRECWDRIQDTPMGQAATAAAAAAATTAM</sequence>
<evidence type="ECO:0008006" key="4">
    <source>
        <dbReference type="Google" id="ProtNLM"/>
    </source>
</evidence>
<dbReference type="RefSeq" id="XP_044652280.1">
    <property type="nucleotide sequence ID" value="XM_044796345.1"/>
</dbReference>
<evidence type="ECO:0000313" key="3">
    <source>
        <dbReference type="Proteomes" id="UP000825890"/>
    </source>
</evidence>
<organism evidence="2 3">
    <name type="scientific">Cercospora kikuchii</name>
    <dbReference type="NCBI Taxonomy" id="84275"/>
    <lineage>
        <taxon>Eukaryota</taxon>
        <taxon>Fungi</taxon>
        <taxon>Dikarya</taxon>
        <taxon>Ascomycota</taxon>
        <taxon>Pezizomycotina</taxon>
        <taxon>Dothideomycetes</taxon>
        <taxon>Dothideomycetidae</taxon>
        <taxon>Mycosphaerellales</taxon>
        <taxon>Mycosphaerellaceae</taxon>
        <taxon>Cercospora</taxon>
    </lineage>
</organism>
<evidence type="ECO:0000256" key="1">
    <source>
        <dbReference type="SAM" id="MobiDB-lite"/>
    </source>
</evidence>
<gene>
    <name evidence="2" type="ORF">CKM354_000122800</name>
</gene>
<dbReference type="AlphaFoldDB" id="A0A9P3C7M4"/>